<reference evidence="2 3" key="1">
    <citation type="submission" date="2020-08" db="EMBL/GenBank/DDBJ databases">
        <title>Genomic Encyclopedia of Type Strains, Phase IV (KMG-IV): sequencing the most valuable type-strain genomes for metagenomic binning, comparative biology and taxonomic classification.</title>
        <authorList>
            <person name="Goeker M."/>
        </authorList>
    </citation>
    <scope>NUCLEOTIDE SEQUENCE [LARGE SCALE GENOMIC DNA]</scope>
    <source>
        <strain evidence="2 3">DSM 5391</strain>
    </source>
</reference>
<sequence length="195" mass="23166">MKYINENIGFGVFATKFIPKGTITWALDELDHLLEPEFVKSMDKYRRKVINKYSYRNRKGQYILCWDLGRYVNHSYQANCRATAYDFEVAIRDIQPGEQITSDYGTLNIGTAFRGSLKKRTVRKMVKPDDLLYYYKEWDEEVLEAFKHFHHIEQPLLHLIQPEFLEKVKQAVQQNKLPDSIKSNYYDRSAKQKKP</sequence>
<dbReference type="InterPro" id="IPR046341">
    <property type="entry name" value="SET_dom_sf"/>
</dbReference>
<organism evidence="2 3">
    <name type="scientific">Bacillus benzoevorans</name>
    <dbReference type="NCBI Taxonomy" id="1456"/>
    <lineage>
        <taxon>Bacteria</taxon>
        <taxon>Bacillati</taxon>
        <taxon>Bacillota</taxon>
        <taxon>Bacilli</taxon>
        <taxon>Bacillales</taxon>
        <taxon>Bacillaceae</taxon>
        <taxon>Bacillus</taxon>
    </lineage>
</organism>
<dbReference type="Pfam" id="PF00856">
    <property type="entry name" value="SET"/>
    <property type="match status" value="1"/>
</dbReference>
<protein>
    <recommendedName>
        <fullName evidence="1">SET domain-containing protein</fullName>
    </recommendedName>
</protein>
<evidence type="ECO:0000313" key="3">
    <source>
        <dbReference type="Proteomes" id="UP000531594"/>
    </source>
</evidence>
<accession>A0A7X0HNF4</accession>
<evidence type="ECO:0000313" key="2">
    <source>
        <dbReference type="EMBL" id="MBB6444008.1"/>
    </source>
</evidence>
<dbReference type="CDD" id="cd08161">
    <property type="entry name" value="SET"/>
    <property type="match status" value="1"/>
</dbReference>
<dbReference type="InterPro" id="IPR001214">
    <property type="entry name" value="SET_dom"/>
</dbReference>
<name>A0A7X0HNF4_9BACI</name>
<dbReference type="Gene3D" id="2.170.270.10">
    <property type="entry name" value="SET domain"/>
    <property type="match status" value="1"/>
</dbReference>
<dbReference type="Proteomes" id="UP000531594">
    <property type="component" value="Unassembled WGS sequence"/>
</dbReference>
<dbReference type="AlphaFoldDB" id="A0A7X0HNF4"/>
<proteinExistence type="predicted"/>
<dbReference type="PROSITE" id="PS50280">
    <property type="entry name" value="SET"/>
    <property type="match status" value="1"/>
</dbReference>
<comment type="caution">
    <text evidence="2">The sequence shown here is derived from an EMBL/GenBank/DDBJ whole genome shotgun (WGS) entry which is preliminary data.</text>
</comment>
<feature type="domain" description="SET" evidence="1">
    <location>
        <begin position="1"/>
        <end position="105"/>
    </location>
</feature>
<gene>
    <name evidence="2" type="ORF">HNR53_000596</name>
</gene>
<evidence type="ECO:0000259" key="1">
    <source>
        <dbReference type="PROSITE" id="PS50280"/>
    </source>
</evidence>
<dbReference type="EMBL" id="JACHGK010000001">
    <property type="protein sequence ID" value="MBB6444008.1"/>
    <property type="molecule type" value="Genomic_DNA"/>
</dbReference>
<dbReference type="SUPFAM" id="SSF82199">
    <property type="entry name" value="SET domain"/>
    <property type="match status" value="1"/>
</dbReference>
<keyword evidence="3" id="KW-1185">Reference proteome</keyword>